<keyword evidence="2" id="KW-1133">Transmembrane helix</keyword>
<proteinExistence type="predicted"/>
<keyword evidence="2" id="KW-0472">Membrane</keyword>
<name>A0A974P4M6_9CAUL</name>
<protein>
    <submittedName>
        <fullName evidence="3">Uncharacterized protein</fullName>
    </submittedName>
</protein>
<gene>
    <name evidence="3" type="ORF">JKL49_07005</name>
</gene>
<feature type="transmembrane region" description="Helical" evidence="2">
    <location>
        <begin position="71"/>
        <end position="91"/>
    </location>
</feature>
<evidence type="ECO:0000313" key="3">
    <source>
        <dbReference type="EMBL" id="QQZ50964.1"/>
    </source>
</evidence>
<keyword evidence="2" id="KW-0812">Transmembrane</keyword>
<feature type="region of interest" description="Disordered" evidence="1">
    <location>
        <begin position="18"/>
        <end position="45"/>
    </location>
</feature>
<sequence length="165" mass="17831">MIGFKGLGSRSWKHPIRSSLTASSRHSQTRRSESFQVSQTSMKHPLESDAERAFELLKQTTEHGVRQGVQLGTWLVVGNGGGLVLTMQAIIQTNSSAATHLLQPAAYSFALGVVLAFSAAIITYVAWIAAVSWMTLRYDGLAGIAAADFIEREGVIIEEGSKLIN</sequence>
<evidence type="ECO:0000256" key="2">
    <source>
        <dbReference type="SAM" id="Phobius"/>
    </source>
</evidence>
<dbReference type="EMBL" id="CP068570">
    <property type="protein sequence ID" value="QQZ50964.1"/>
    <property type="molecule type" value="Genomic_DNA"/>
</dbReference>
<reference evidence="3" key="1">
    <citation type="submission" date="2021-01" db="EMBL/GenBank/DDBJ databases">
        <title>Genome sequence of Phenylobacterium sp. 20VBR1 isolated from a valley glaceir, Ny-Alesund, Svalbard.</title>
        <authorList>
            <person name="Thomas F.A."/>
            <person name="Krishnan K.P."/>
            <person name="Sinha R.K."/>
        </authorList>
    </citation>
    <scope>NUCLEOTIDE SEQUENCE</scope>
    <source>
        <strain evidence="3">20VBR1</strain>
    </source>
</reference>
<accession>A0A974P4M6</accession>
<feature type="transmembrane region" description="Helical" evidence="2">
    <location>
        <begin position="106"/>
        <end position="127"/>
    </location>
</feature>
<evidence type="ECO:0000256" key="1">
    <source>
        <dbReference type="SAM" id="MobiDB-lite"/>
    </source>
</evidence>
<organism evidence="3">
    <name type="scientific">Phenylobacterium glaciei</name>
    <dbReference type="NCBI Taxonomy" id="2803784"/>
    <lineage>
        <taxon>Bacteria</taxon>
        <taxon>Pseudomonadati</taxon>
        <taxon>Pseudomonadota</taxon>
        <taxon>Alphaproteobacteria</taxon>
        <taxon>Caulobacterales</taxon>
        <taxon>Caulobacteraceae</taxon>
        <taxon>Phenylobacterium</taxon>
    </lineage>
</organism>
<dbReference type="AlphaFoldDB" id="A0A974P4M6"/>